<dbReference type="PROSITE" id="PS00079">
    <property type="entry name" value="MULTICOPPER_OXIDASE1"/>
    <property type="match status" value="1"/>
</dbReference>
<accession>A0A9D4V0W3</accession>
<dbReference type="PROSITE" id="PS51485">
    <property type="entry name" value="PHYTOCYANIN"/>
    <property type="match status" value="1"/>
</dbReference>
<evidence type="ECO:0000313" key="6">
    <source>
        <dbReference type="Proteomes" id="UP000886520"/>
    </source>
</evidence>
<dbReference type="CDD" id="cd04216">
    <property type="entry name" value="Phytocyanin"/>
    <property type="match status" value="1"/>
</dbReference>
<dbReference type="EMBL" id="JABFUD020000008">
    <property type="protein sequence ID" value="KAI5076947.1"/>
    <property type="molecule type" value="Genomic_DNA"/>
</dbReference>
<dbReference type="OrthoDB" id="1933492at2759"/>
<evidence type="ECO:0000313" key="5">
    <source>
        <dbReference type="EMBL" id="KAI5076947.1"/>
    </source>
</evidence>
<proteinExistence type="predicted"/>
<dbReference type="InterPro" id="IPR003245">
    <property type="entry name" value="Phytocyanin_dom"/>
</dbReference>
<reference evidence="5" key="1">
    <citation type="submission" date="2021-01" db="EMBL/GenBank/DDBJ databases">
        <title>Adiantum capillus-veneris genome.</title>
        <authorList>
            <person name="Fang Y."/>
            <person name="Liao Q."/>
        </authorList>
    </citation>
    <scope>NUCLEOTIDE SEQUENCE</scope>
    <source>
        <strain evidence="5">H3</strain>
        <tissue evidence="5">Leaf</tissue>
    </source>
</reference>
<dbReference type="Proteomes" id="UP000886520">
    <property type="component" value="Chromosome 8"/>
</dbReference>
<dbReference type="InterPro" id="IPR033138">
    <property type="entry name" value="Cu_oxidase_CS"/>
</dbReference>
<sequence>MAAKMLLMVAVVLLLWAHESSAALYNVGDPTTWTLPSIDYNKWARTKHIRVNDVLKFTYSPEIHNVVLVSKSDYDNCSSRRPIAVYATGTTMVKLTKKGTYYFICSVQGHCAAGMKMQVSVQ</sequence>
<dbReference type="AlphaFoldDB" id="A0A9D4V0W3"/>
<dbReference type="SUPFAM" id="SSF49503">
    <property type="entry name" value="Cupredoxins"/>
    <property type="match status" value="1"/>
</dbReference>
<gene>
    <name evidence="5" type="ORF">GOP47_0009012</name>
</gene>
<keyword evidence="3" id="KW-0732">Signal</keyword>
<keyword evidence="1" id="KW-0479">Metal-binding</keyword>
<dbReference type="InterPro" id="IPR008972">
    <property type="entry name" value="Cupredoxin"/>
</dbReference>
<dbReference type="FunFam" id="2.60.40.420:FF:000003">
    <property type="entry name" value="Blue copper"/>
    <property type="match status" value="1"/>
</dbReference>
<keyword evidence="6" id="KW-1185">Reference proteome</keyword>
<organism evidence="5 6">
    <name type="scientific">Adiantum capillus-veneris</name>
    <name type="common">Maidenhair fern</name>
    <dbReference type="NCBI Taxonomy" id="13818"/>
    <lineage>
        <taxon>Eukaryota</taxon>
        <taxon>Viridiplantae</taxon>
        <taxon>Streptophyta</taxon>
        <taxon>Embryophyta</taxon>
        <taxon>Tracheophyta</taxon>
        <taxon>Polypodiopsida</taxon>
        <taxon>Polypodiidae</taxon>
        <taxon>Polypodiales</taxon>
        <taxon>Pteridineae</taxon>
        <taxon>Pteridaceae</taxon>
        <taxon>Vittarioideae</taxon>
        <taxon>Adiantum</taxon>
    </lineage>
</organism>
<protein>
    <recommendedName>
        <fullName evidence="4">Phytocyanin domain-containing protein</fullName>
    </recommendedName>
</protein>
<evidence type="ECO:0000256" key="1">
    <source>
        <dbReference type="ARBA" id="ARBA00022723"/>
    </source>
</evidence>
<dbReference type="GO" id="GO:0009055">
    <property type="term" value="F:electron transfer activity"/>
    <property type="evidence" value="ECO:0007669"/>
    <property type="project" value="InterPro"/>
</dbReference>
<name>A0A9D4V0W3_ADICA</name>
<dbReference type="Pfam" id="PF02298">
    <property type="entry name" value="Cu_bind_like"/>
    <property type="match status" value="1"/>
</dbReference>
<keyword evidence="2" id="KW-0325">Glycoprotein</keyword>
<feature type="signal peptide" evidence="3">
    <location>
        <begin position="1"/>
        <end position="22"/>
    </location>
</feature>
<dbReference type="InterPro" id="IPR039391">
    <property type="entry name" value="Phytocyanin-like"/>
</dbReference>
<dbReference type="GO" id="GO:0005886">
    <property type="term" value="C:plasma membrane"/>
    <property type="evidence" value="ECO:0007669"/>
    <property type="project" value="TreeGrafter"/>
</dbReference>
<dbReference type="PANTHER" id="PTHR33021">
    <property type="entry name" value="BLUE COPPER PROTEIN"/>
    <property type="match status" value="1"/>
</dbReference>
<comment type="caution">
    <text evidence="5">The sequence shown here is derived from an EMBL/GenBank/DDBJ whole genome shotgun (WGS) entry which is preliminary data.</text>
</comment>
<dbReference type="PANTHER" id="PTHR33021:SF339">
    <property type="entry name" value="OS07G0570600 PROTEIN"/>
    <property type="match status" value="1"/>
</dbReference>
<evidence type="ECO:0000259" key="4">
    <source>
        <dbReference type="PROSITE" id="PS51485"/>
    </source>
</evidence>
<feature type="domain" description="Phytocyanin" evidence="4">
    <location>
        <begin position="23"/>
        <end position="122"/>
    </location>
</feature>
<evidence type="ECO:0000256" key="3">
    <source>
        <dbReference type="SAM" id="SignalP"/>
    </source>
</evidence>
<evidence type="ECO:0000256" key="2">
    <source>
        <dbReference type="ARBA" id="ARBA00023180"/>
    </source>
</evidence>
<dbReference type="Gene3D" id="2.60.40.420">
    <property type="entry name" value="Cupredoxins - blue copper proteins"/>
    <property type="match status" value="1"/>
</dbReference>
<feature type="chain" id="PRO_5039381589" description="Phytocyanin domain-containing protein" evidence="3">
    <location>
        <begin position="23"/>
        <end position="122"/>
    </location>
</feature>
<dbReference type="GO" id="GO:0046872">
    <property type="term" value="F:metal ion binding"/>
    <property type="evidence" value="ECO:0007669"/>
    <property type="project" value="UniProtKB-KW"/>
</dbReference>